<feature type="domain" description="NADP-dependent oxidoreductase" evidence="7">
    <location>
        <begin position="39"/>
        <end position="321"/>
    </location>
</feature>
<dbReference type="KEGG" id="nvi:100114086"/>
<evidence type="ECO:0000256" key="3">
    <source>
        <dbReference type="ARBA" id="ARBA00023002"/>
    </source>
</evidence>
<dbReference type="PROSITE" id="PS00062">
    <property type="entry name" value="ALDOKETO_REDUCTASE_2"/>
    <property type="match status" value="1"/>
</dbReference>
<dbReference type="PIRSF" id="PIRSF000097">
    <property type="entry name" value="AKR"/>
    <property type="match status" value="1"/>
</dbReference>
<dbReference type="OMA" id="TYGNEEA"/>
<evidence type="ECO:0000259" key="7">
    <source>
        <dbReference type="Pfam" id="PF00248"/>
    </source>
</evidence>
<protein>
    <recommendedName>
        <fullName evidence="7">NADP-dependent oxidoreductase domain-containing protein</fullName>
    </recommendedName>
</protein>
<dbReference type="InterPro" id="IPR023210">
    <property type="entry name" value="NADP_OxRdtase_dom"/>
</dbReference>
<keyword evidence="3" id="KW-0560">Oxidoreductase</keyword>
<evidence type="ECO:0000256" key="6">
    <source>
        <dbReference type="PIRSR" id="PIRSR000097-3"/>
    </source>
</evidence>
<dbReference type="Proteomes" id="UP000002358">
    <property type="component" value="Chromosome 5"/>
</dbReference>
<dbReference type="PANTHER" id="PTHR43827:SF14">
    <property type="entry name" value="NADP-DEPENDENT OXIDOREDUCTASE DOMAIN-CONTAINING PROTEIN"/>
    <property type="match status" value="1"/>
</dbReference>
<dbReference type="Gene3D" id="3.20.20.100">
    <property type="entry name" value="NADP-dependent oxidoreductase domain"/>
    <property type="match status" value="1"/>
</dbReference>
<evidence type="ECO:0000313" key="8">
    <source>
        <dbReference type="EnsemblMetazoa" id="XP_001607479"/>
    </source>
</evidence>
<dbReference type="EnsemblMetazoa" id="XM_001607429">
    <property type="protein sequence ID" value="XP_001607479"/>
    <property type="gene ID" value="LOC100114086"/>
</dbReference>
<proteinExistence type="inferred from homology"/>
<reference evidence="8" key="1">
    <citation type="submission" date="2021-01" db="UniProtKB">
        <authorList>
            <consortium name="EnsemblMetazoa"/>
        </authorList>
    </citation>
    <scope>IDENTIFICATION</scope>
</reference>
<dbReference type="PROSITE" id="PS00063">
    <property type="entry name" value="ALDOKETO_REDUCTASE_3"/>
    <property type="match status" value="1"/>
</dbReference>
<dbReference type="SUPFAM" id="SSF51430">
    <property type="entry name" value="NAD(P)-linked oxidoreductase"/>
    <property type="match status" value="1"/>
</dbReference>
<dbReference type="Pfam" id="PF00248">
    <property type="entry name" value="Aldo_ket_red"/>
    <property type="match status" value="1"/>
</dbReference>
<keyword evidence="2" id="KW-0521">NADP</keyword>
<sequence>MERLRLSHILHIGFVISFCVITSGYKTIKLSSGHDMPMIGLGTWQMPPEAIEVAVTAALESGYRHIDTAFTYGNEEAIGKTLKKWFDKGGKREDLFITTKLPPIGMRAEYVESYLKLSLEKLGLEYVNMYLIHKPFAFVKDKYKYEPALNPDGSVVLDTDTDHVAIWRAMEKQVKAGRVRSIGLSNFNKSQLLNVYEHAEIKPSNLQIELQAYNQQRPMRELCAERNITVTAFSTLGSPGSSPDKKTRYIKSLPTLFDHPIVKKIAEAHNRTSAQVLLRHAVQNGIIVLPKSTNPGRIKQNIGIFDFALTEDEMQAMNGLDKGEKGRIFHFFIDKGVEKHPQYPFASQLKNENKIE</sequence>
<evidence type="ECO:0000256" key="4">
    <source>
        <dbReference type="PIRSR" id="PIRSR000097-1"/>
    </source>
</evidence>
<dbReference type="PROSITE" id="PS00798">
    <property type="entry name" value="ALDOKETO_REDUCTASE_1"/>
    <property type="match status" value="1"/>
</dbReference>
<evidence type="ECO:0000256" key="5">
    <source>
        <dbReference type="PIRSR" id="PIRSR000097-2"/>
    </source>
</evidence>
<evidence type="ECO:0000313" key="9">
    <source>
        <dbReference type="Proteomes" id="UP000002358"/>
    </source>
</evidence>
<dbReference type="InterPro" id="IPR018170">
    <property type="entry name" value="Aldo/ket_reductase_CS"/>
</dbReference>
<dbReference type="SMR" id="A0A7M7GCF8"/>
<feature type="binding site" evidence="5">
    <location>
        <position position="133"/>
    </location>
    <ligand>
        <name>substrate</name>
    </ligand>
</feature>
<feature type="active site" description="Proton donor" evidence="4">
    <location>
        <position position="72"/>
    </location>
</feature>
<name>A0A7M7GCF8_NASVI</name>
<evidence type="ECO:0000256" key="2">
    <source>
        <dbReference type="ARBA" id="ARBA00022857"/>
    </source>
</evidence>
<keyword evidence="9" id="KW-1185">Reference proteome</keyword>
<feature type="site" description="Lowers pKa of active site Tyr" evidence="6">
    <location>
        <position position="100"/>
    </location>
</feature>
<dbReference type="GO" id="GO:0016491">
    <property type="term" value="F:oxidoreductase activity"/>
    <property type="evidence" value="ECO:0007669"/>
    <property type="project" value="UniProtKB-KW"/>
</dbReference>
<dbReference type="InterPro" id="IPR036812">
    <property type="entry name" value="NAD(P)_OxRdtase_dom_sf"/>
</dbReference>
<dbReference type="InParanoid" id="A0A7M7GCF8"/>
<comment type="similarity">
    <text evidence="1">Belongs to the aldo/keto reductase family.</text>
</comment>
<dbReference type="AlphaFoldDB" id="A0A7M7GCF8"/>
<dbReference type="FunFam" id="3.20.20.100:FF:000006">
    <property type="entry name" value="Aldo-keto reductase family 1 member A1"/>
    <property type="match status" value="1"/>
</dbReference>
<accession>A0A7M7GCF8</accession>
<organism evidence="8 9">
    <name type="scientific">Nasonia vitripennis</name>
    <name type="common">Parasitic wasp</name>
    <dbReference type="NCBI Taxonomy" id="7425"/>
    <lineage>
        <taxon>Eukaryota</taxon>
        <taxon>Metazoa</taxon>
        <taxon>Ecdysozoa</taxon>
        <taxon>Arthropoda</taxon>
        <taxon>Hexapoda</taxon>
        <taxon>Insecta</taxon>
        <taxon>Pterygota</taxon>
        <taxon>Neoptera</taxon>
        <taxon>Endopterygota</taxon>
        <taxon>Hymenoptera</taxon>
        <taxon>Apocrita</taxon>
        <taxon>Proctotrupomorpha</taxon>
        <taxon>Chalcidoidea</taxon>
        <taxon>Pteromalidae</taxon>
        <taxon>Pteromalinae</taxon>
        <taxon>Nasonia</taxon>
    </lineage>
</organism>
<dbReference type="OrthoDB" id="416253at2759"/>
<dbReference type="PANTHER" id="PTHR43827">
    <property type="entry name" value="2,5-DIKETO-D-GLUCONIC ACID REDUCTASE"/>
    <property type="match status" value="1"/>
</dbReference>
<dbReference type="PRINTS" id="PR00069">
    <property type="entry name" value="ALDKETRDTASE"/>
</dbReference>
<evidence type="ECO:0000256" key="1">
    <source>
        <dbReference type="ARBA" id="ARBA00007905"/>
    </source>
</evidence>
<dbReference type="InterPro" id="IPR020471">
    <property type="entry name" value="AKR"/>
</dbReference>
<gene>
    <name evidence="8" type="primary">100114086</name>
</gene>